<keyword evidence="1" id="KW-0472">Membrane</keyword>
<sequence>MTTSLESTKTASDLSITSYSPLTVTSYTYVDGPNGQSSSSALTITSTVVVVPDTSASPTLQGNSDAGTNSFSHLLILFIGVALILVA</sequence>
<dbReference type="Proteomes" id="UP000073492">
    <property type="component" value="Unassembled WGS sequence"/>
</dbReference>
<organism evidence="2 3">
    <name type="scientific">Pseudocercospora musae</name>
    <dbReference type="NCBI Taxonomy" id="113226"/>
    <lineage>
        <taxon>Eukaryota</taxon>
        <taxon>Fungi</taxon>
        <taxon>Dikarya</taxon>
        <taxon>Ascomycota</taxon>
        <taxon>Pezizomycotina</taxon>
        <taxon>Dothideomycetes</taxon>
        <taxon>Dothideomycetidae</taxon>
        <taxon>Mycosphaerellales</taxon>
        <taxon>Mycosphaerellaceae</taxon>
        <taxon>Pseudocercospora</taxon>
    </lineage>
</organism>
<gene>
    <name evidence="2" type="ORF">AC579_2477</name>
</gene>
<feature type="transmembrane region" description="Helical" evidence="1">
    <location>
        <begin position="70"/>
        <end position="86"/>
    </location>
</feature>
<comment type="caution">
    <text evidence="2">The sequence shown here is derived from an EMBL/GenBank/DDBJ whole genome shotgun (WGS) entry which is preliminary data.</text>
</comment>
<dbReference type="EMBL" id="LFZO01000123">
    <property type="protein sequence ID" value="KXT13269.1"/>
    <property type="molecule type" value="Genomic_DNA"/>
</dbReference>
<reference evidence="2 3" key="1">
    <citation type="submission" date="2015-07" db="EMBL/GenBank/DDBJ databases">
        <title>Comparative genomics of the Sigatoka disease complex on banana suggests a link between parallel evolutionary changes in Pseudocercospora fijiensis and Pseudocercospora eumusae and increased virulence on the banana host.</title>
        <authorList>
            <person name="Chang T.-C."/>
            <person name="Salvucci A."/>
            <person name="Crous P.W."/>
            <person name="Stergiopoulos I."/>
        </authorList>
    </citation>
    <scope>NUCLEOTIDE SEQUENCE [LARGE SCALE GENOMIC DNA]</scope>
    <source>
        <strain evidence="2 3">CBS 116634</strain>
    </source>
</reference>
<name>A0A139IEZ1_9PEZI</name>
<dbReference type="EMBL" id="LFZO01000123">
    <property type="protein sequence ID" value="KXT13270.1"/>
    <property type="molecule type" value="Genomic_DNA"/>
</dbReference>
<evidence type="ECO:0000313" key="2">
    <source>
        <dbReference type="EMBL" id="KXT13270.1"/>
    </source>
</evidence>
<protein>
    <submittedName>
        <fullName evidence="2">Uncharacterized protein</fullName>
    </submittedName>
</protein>
<accession>A0A139IEZ1</accession>
<evidence type="ECO:0000256" key="1">
    <source>
        <dbReference type="SAM" id="Phobius"/>
    </source>
</evidence>
<keyword evidence="1" id="KW-1133">Transmembrane helix</keyword>
<evidence type="ECO:0000313" key="3">
    <source>
        <dbReference type="Proteomes" id="UP000073492"/>
    </source>
</evidence>
<proteinExistence type="predicted"/>
<keyword evidence="1" id="KW-0812">Transmembrane</keyword>
<dbReference type="AlphaFoldDB" id="A0A139IEZ1"/>
<keyword evidence="3" id="KW-1185">Reference proteome</keyword>